<evidence type="ECO:0000256" key="6">
    <source>
        <dbReference type="HAMAP-Rule" id="MF_01872"/>
    </source>
</evidence>
<organism evidence="8 9">
    <name type="scientific">Vibrio viridaestus</name>
    <dbReference type="NCBI Taxonomy" id="2487322"/>
    <lineage>
        <taxon>Bacteria</taxon>
        <taxon>Pseudomonadati</taxon>
        <taxon>Pseudomonadota</taxon>
        <taxon>Gammaproteobacteria</taxon>
        <taxon>Vibrionales</taxon>
        <taxon>Vibrionaceae</taxon>
        <taxon>Vibrio</taxon>
    </lineage>
</organism>
<dbReference type="SUPFAM" id="SSF53335">
    <property type="entry name" value="S-adenosyl-L-methionine-dependent methyltransferases"/>
    <property type="match status" value="1"/>
</dbReference>
<dbReference type="InterPro" id="IPR022882">
    <property type="entry name" value="tRNA_adenine-N6_MeTrfase"/>
</dbReference>
<dbReference type="GO" id="GO:0005737">
    <property type="term" value="C:cytoplasm"/>
    <property type="evidence" value="ECO:0007669"/>
    <property type="project" value="UniProtKB-SubCell"/>
</dbReference>
<comment type="similarity">
    <text evidence="6">Belongs to the methyltransferase superfamily. tRNA (adenine-N(6)-)-methyltransferase family.</text>
</comment>
<dbReference type="GO" id="GO:0032259">
    <property type="term" value="P:methylation"/>
    <property type="evidence" value="ECO:0007669"/>
    <property type="project" value="UniProtKB-KW"/>
</dbReference>
<keyword evidence="4 6" id="KW-0949">S-adenosyl-L-methionine</keyword>
<dbReference type="Gene3D" id="3.40.50.150">
    <property type="entry name" value="Vaccinia Virus protein VP39"/>
    <property type="match status" value="1"/>
</dbReference>
<dbReference type="InterPro" id="IPR050210">
    <property type="entry name" value="tRNA_Adenine-N(6)_MTase"/>
</dbReference>
<dbReference type="GO" id="GO:0003676">
    <property type="term" value="F:nucleic acid binding"/>
    <property type="evidence" value="ECO:0007669"/>
    <property type="project" value="InterPro"/>
</dbReference>
<keyword evidence="2 6" id="KW-0489">Methyltransferase</keyword>
<comment type="function">
    <text evidence="6">Specifically methylates the adenine in position 37 of tRNA(1)(Val) (anticodon cmo5UAC).</text>
</comment>
<dbReference type="OrthoDB" id="5383291at2"/>
<dbReference type="Pfam" id="PF05175">
    <property type="entry name" value="MTS"/>
    <property type="match status" value="1"/>
</dbReference>
<comment type="subcellular location">
    <subcellularLocation>
        <location evidence="6">Cytoplasm</location>
    </subcellularLocation>
</comment>
<dbReference type="Proteomes" id="UP000281112">
    <property type="component" value="Unassembled WGS sequence"/>
</dbReference>
<keyword evidence="1 6" id="KW-0963">Cytoplasm</keyword>
<keyword evidence="9" id="KW-1185">Reference proteome</keyword>
<dbReference type="InterPro" id="IPR002052">
    <property type="entry name" value="DNA_methylase_N6_adenine_CS"/>
</dbReference>
<evidence type="ECO:0000256" key="5">
    <source>
        <dbReference type="ARBA" id="ARBA00022694"/>
    </source>
</evidence>
<name>A0A3N9TFY5_9VIBR</name>
<reference evidence="8 9" key="1">
    <citation type="submission" date="2018-11" db="EMBL/GenBank/DDBJ databases">
        <title>Vibrio LJC006 sp. nov., isolated from seawater during the bloom of the enteromorpha.</title>
        <authorList>
            <person name="Liang J."/>
        </authorList>
    </citation>
    <scope>NUCLEOTIDE SEQUENCE [LARGE SCALE GENOMIC DNA]</scope>
    <source>
        <strain evidence="8 9">LJC006</strain>
    </source>
</reference>
<proteinExistence type="inferred from homology"/>
<dbReference type="EC" id="2.1.1.223" evidence="6"/>
<feature type="domain" description="Methyltransferase small" evidence="7">
    <location>
        <begin position="38"/>
        <end position="136"/>
    </location>
</feature>
<evidence type="ECO:0000313" key="8">
    <source>
        <dbReference type="EMBL" id="RQW63049.1"/>
    </source>
</evidence>
<gene>
    <name evidence="8" type="ORF">EES38_12105</name>
</gene>
<evidence type="ECO:0000256" key="1">
    <source>
        <dbReference type="ARBA" id="ARBA00022490"/>
    </source>
</evidence>
<evidence type="ECO:0000313" key="9">
    <source>
        <dbReference type="Proteomes" id="UP000281112"/>
    </source>
</evidence>
<evidence type="ECO:0000259" key="7">
    <source>
        <dbReference type="Pfam" id="PF05175"/>
    </source>
</evidence>
<accession>A0A3N9TFY5</accession>
<dbReference type="RefSeq" id="WP_124937446.1">
    <property type="nucleotide sequence ID" value="NZ_RJVQ01000004.1"/>
</dbReference>
<dbReference type="HAMAP" id="MF_01872">
    <property type="entry name" value="tRNA_methyltr_YfiC"/>
    <property type="match status" value="1"/>
</dbReference>
<sequence length="238" mass="26707">MTKKYLTKNFNFKQFSIIGGSAGMPVSTDGVLLGAWADANERGELLDIGTGTGLLTLMMAQRFPKLKITAVDINEDAIEAAKINVEHSTWSERITIYHADIKDFSEAKCFSSIICNPPYFMTGERTENLSRAMARHTDTLSYADLLKSAWMLSTDDAIASFILPVAECEQFIQQALAQGWFLQKVCHVSPTDKKQPTRRMLKLIKSSCQTTEEFLTIRVDGDYSSGFIALTREFYLKM</sequence>
<comment type="caution">
    <text evidence="8">The sequence shown here is derived from an EMBL/GenBank/DDBJ whole genome shotgun (WGS) entry which is preliminary data.</text>
</comment>
<keyword evidence="5 6" id="KW-0819">tRNA processing</keyword>
<evidence type="ECO:0000256" key="2">
    <source>
        <dbReference type="ARBA" id="ARBA00022603"/>
    </source>
</evidence>
<dbReference type="PANTHER" id="PTHR47739">
    <property type="entry name" value="TRNA1(VAL) (ADENINE(37)-N6)-METHYLTRANSFERASE"/>
    <property type="match status" value="1"/>
</dbReference>
<dbReference type="GO" id="GO:0008033">
    <property type="term" value="P:tRNA processing"/>
    <property type="evidence" value="ECO:0007669"/>
    <property type="project" value="UniProtKB-UniRule"/>
</dbReference>
<evidence type="ECO:0000256" key="4">
    <source>
        <dbReference type="ARBA" id="ARBA00022691"/>
    </source>
</evidence>
<dbReference type="InterPro" id="IPR029063">
    <property type="entry name" value="SAM-dependent_MTases_sf"/>
</dbReference>
<dbReference type="InterPro" id="IPR007848">
    <property type="entry name" value="Small_mtfrase_dom"/>
</dbReference>
<dbReference type="EMBL" id="RJVQ01000004">
    <property type="protein sequence ID" value="RQW63049.1"/>
    <property type="molecule type" value="Genomic_DNA"/>
</dbReference>
<dbReference type="PANTHER" id="PTHR47739:SF1">
    <property type="entry name" value="TRNA1(VAL) (ADENINE(37)-N6)-METHYLTRANSFERASE"/>
    <property type="match status" value="1"/>
</dbReference>
<protein>
    <recommendedName>
        <fullName evidence="6">tRNA1(Val) (adenine(37)-N6)-methyltransferase</fullName>
        <ecNumber evidence="6">2.1.1.223</ecNumber>
    </recommendedName>
    <alternativeName>
        <fullName evidence="6">tRNA m6A37 methyltransferase</fullName>
    </alternativeName>
</protein>
<evidence type="ECO:0000256" key="3">
    <source>
        <dbReference type="ARBA" id="ARBA00022679"/>
    </source>
</evidence>
<dbReference type="AlphaFoldDB" id="A0A3N9TFY5"/>
<comment type="catalytic activity">
    <reaction evidence="6">
        <text>adenosine(37) in tRNA1(Val) + S-adenosyl-L-methionine = N(6)-methyladenosine(37) in tRNA1(Val) + S-adenosyl-L-homocysteine + H(+)</text>
        <dbReference type="Rhea" id="RHEA:43160"/>
        <dbReference type="Rhea" id="RHEA-COMP:10369"/>
        <dbReference type="Rhea" id="RHEA-COMP:10370"/>
        <dbReference type="ChEBI" id="CHEBI:15378"/>
        <dbReference type="ChEBI" id="CHEBI:57856"/>
        <dbReference type="ChEBI" id="CHEBI:59789"/>
        <dbReference type="ChEBI" id="CHEBI:74411"/>
        <dbReference type="ChEBI" id="CHEBI:74449"/>
        <dbReference type="EC" id="2.1.1.223"/>
    </reaction>
</comment>
<dbReference type="CDD" id="cd02440">
    <property type="entry name" value="AdoMet_MTases"/>
    <property type="match status" value="1"/>
</dbReference>
<dbReference type="PROSITE" id="PS00092">
    <property type="entry name" value="N6_MTASE"/>
    <property type="match status" value="1"/>
</dbReference>
<dbReference type="GO" id="GO:0016430">
    <property type="term" value="F:tRNA (adenine-N6)-methyltransferase activity"/>
    <property type="evidence" value="ECO:0007669"/>
    <property type="project" value="UniProtKB-UniRule"/>
</dbReference>
<keyword evidence="3 6" id="KW-0808">Transferase</keyword>